<evidence type="ECO:0000313" key="3">
    <source>
        <dbReference type="EMBL" id="RAR16317.1"/>
    </source>
</evidence>
<evidence type="ECO:0000313" key="4">
    <source>
        <dbReference type="Proteomes" id="UP000249619"/>
    </source>
</evidence>
<name>A0A364NGF3_STELY</name>
<feature type="region of interest" description="Disordered" evidence="2">
    <location>
        <begin position="682"/>
        <end position="706"/>
    </location>
</feature>
<accession>A0A364NGF3</accession>
<feature type="region of interest" description="Disordered" evidence="2">
    <location>
        <begin position="618"/>
        <end position="644"/>
    </location>
</feature>
<evidence type="ECO:0000256" key="1">
    <source>
        <dbReference type="SAM" id="Coils"/>
    </source>
</evidence>
<dbReference type="AlphaFoldDB" id="A0A364NGF3"/>
<protein>
    <submittedName>
        <fullName evidence="3">Uncharacterized protein</fullName>
    </submittedName>
</protein>
<evidence type="ECO:0000256" key="2">
    <source>
        <dbReference type="SAM" id="MobiDB-lite"/>
    </source>
</evidence>
<gene>
    <name evidence="3" type="ORF">DDE83_000189</name>
</gene>
<feature type="region of interest" description="Disordered" evidence="2">
    <location>
        <begin position="95"/>
        <end position="114"/>
    </location>
</feature>
<reference evidence="4" key="1">
    <citation type="submission" date="2018-05" db="EMBL/GenBank/DDBJ databases">
        <title>Draft genome sequence of Stemphylium lycopersici strain CIDEFI 213.</title>
        <authorList>
            <person name="Medina R."/>
            <person name="Franco M.E.E."/>
            <person name="Lucentini C.G."/>
            <person name="Saparrat M.C.N."/>
            <person name="Balatti P.A."/>
        </authorList>
    </citation>
    <scope>NUCLEOTIDE SEQUENCE [LARGE SCALE GENOMIC DNA]</scope>
    <source>
        <strain evidence="4">CIDEFI 213</strain>
    </source>
</reference>
<comment type="caution">
    <text evidence="3">The sequence shown here is derived from an EMBL/GenBank/DDBJ whole genome shotgun (WGS) entry which is preliminary data.</text>
</comment>
<organism evidence="3 4">
    <name type="scientific">Stemphylium lycopersici</name>
    <name type="common">Tomato gray leaf spot disease fungus</name>
    <name type="synonym">Thyrospora lycopersici</name>
    <dbReference type="NCBI Taxonomy" id="183478"/>
    <lineage>
        <taxon>Eukaryota</taxon>
        <taxon>Fungi</taxon>
        <taxon>Dikarya</taxon>
        <taxon>Ascomycota</taxon>
        <taxon>Pezizomycotina</taxon>
        <taxon>Dothideomycetes</taxon>
        <taxon>Pleosporomycetidae</taxon>
        <taxon>Pleosporales</taxon>
        <taxon>Pleosporineae</taxon>
        <taxon>Pleosporaceae</taxon>
        <taxon>Stemphylium</taxon>
    </lineage>
</organism>
<feature type="coiled-coil region" evidence="1">
    <location>
        <begin position="706"/>
        <end position="743"/>
    </location>
</feature>
<keyword evidence="4" id="KW-1185">Reference proteome</keyword>
<feature type="region of interest" description="Disordered" evidence="2">
    <location>
        <begin position="427"/>
        <end position="453"/>
    </location>
</feature>
<proteinExistence type="predicted"/>
<feature type="region of interest" description="Disordered" evidence="2">
    <location>
        <begin position="28"/>
        <end position="68"/>
    </location>
</feature>
<dbReference type="EMBL" id="QGDH01000003">
    <property type="protein sequence ID" value="RAR16317.1"/>
    <property type="molecule type" value="Genomic_DNA"/>
</dbReference>
<feature type="compositionally biased region" description="Basic and acidic residues" evidence="2">
    <location>
        <begin position="98"/>
        <end position="108"/>
    </location>
</feature>
<feature type="region of interest" description="Disordered" evidence="2">
    <location>
        <begin position="505"/>
        <end position="527"/>
    </location>
</feature>
<feature type="region of interest" description="Disordered" evidence="2">
    <location>
        <begin position="189"/>
        <end position="271"/>
    </location>
</feature>
<feature type="compositionally biased region" description="Basic and acidic residues" evidence="2">
    <location>
        <begin position="427"/>
        <end position="439"/>
    </location>
</feature>
<dbReference type="Proteomes" id="UP000249619">
    <property type="component" value="Unassembled WGS sequence"/>
</dbReference>
<keyword evidence="1" id="KW-0175">Coiled coil</keyword>
<sequence>MIFSTSTESLLNRIPKFGHTSWGSLESGSTFDKMRKRNTSATSESLKRKSTASKPYEHITPPTTAGTELSGYDSSLPVHFIDAFELQQKRKGSFLNHTPRDFDMRTPKPLEVYRPLPTSEANYSRPRASGRTTSINESHASISPLAYDSSTDSHMADDQIYIHPIAPAELESGMIPVELDSTTAPVELDSKEMESPSSSEEYQPPKTPLQRSYHVPITRTHAHEPRSVIPSGYENRQVSARSPSPPVDCTQDTKRQRRQTPFQVPTPHMTSAARHAPLEPLVAKHMRKASRDTISILPEIETGGTGELGTFGVIQRYFDSQMGGPVLSPKSPCRDHSPCSQEMSLPKPYGSALPESFNEQTEISSLDEMEVHTPPPAVPDRSPRRLTNPEFPLHAKYSMSVDSEYTIGAQRNSWASEKIDLLDKELQVSKTRDTRRHDMGQAGRSGSSQTGRLAPPILSHDALTASADLGLNDLSFYLKNTGPPTDPQPVTRQRQKRTKLFKNKPRPSLADRVGSVEGSPQRVRRQPSIPTCAREMTTSGGARHLKIIIPTESPRSTQIVTIPESYFQSQRRSCHVSLSFNEDQLLPLVGLEAERSMPRPEPTMRSFSEPVAMGQCSLERGGPKTPSAGPLSQHPVSGSFASREEQIRARKLRDLQRIKRKPLPRSYSEAREKHLSTIIDALPTPTRTPEPPLQSSPMDVDGGSDEKEFASDMARLQERIRLLQRQNEELTETLAKIMGLKQENGELDSETVLKAWRQIKFT</sequence>